<dbReference type="EMBL" id="CP126101">
    <property type="protein sequence ID" value="WHY52008.1"/>
    <property type="molecule type" value="Genomic_DNA"/>
</dbReference>
<evidence type="ECO:0000313" key="2">
    <source>
        <dbReference type="Proteomes" id="UP001178322"/>
    </source>
</evidence>
<proteinExistence type="predicted"/>
<protein>
    <submittedName>
        <fullName evidence="1">Uncharacterized protein</fullName>
    </submittedName>
</protein>
<evidence type="ECO:0000313" key="1">
    <source>
        <dbReference type="EMBL" id="WHY52008.1"/>
    </source>
</evidence>
<gene>
    <name evidence="1" type="ORF">QNH24_01905</name>
</gene>
<accession>A0AAX3WYY7</accession>
<organism evidence="1 2">
    <name type="scientific">Lysinibacillus pakistanensis</name>
    <dbReference type="NCBI Taxonomy" id="759811"/>
    <lineage>
        <taxon>Bacteria</taxon>
        <taxon>Bacillati</taxon>
        <taxon>Bacillota</taxon>
        <taxon>Bacilli</taxon>
        <taxon>Bacillales</taxon>
        <taxon>Bacillaceae</taxon>
        <taxon>Lysinibacillus</taxon>
    </lineage>
</organism>
<name>A0AAX3WYY7_9BACI</name>
<dbReference type="AlphaFoldDB" id="A0AAX3WYY7"/>
<dbReference type="RefSeq" id="WP_283870495.1">
    <property type="nucleotide sequence ID" value="NZ_CP126101.1"/>
</dbReference>
<dbReference type="Proteomes" id="UP001178322">
    <property type="component" value="Chromosome"/>
</dbReference>
<reference evidence="1" key="1">
    <citation type="submission" date="2023-05" db="EMBL/GenBank/DDBJ databases">
        <title>Comparative genomics of Bacillaceae isolates and their secondary metabolite potential.</title>
        <authorList>
            <person name="Song L."/>
            <person name="Nielsen L.J."/>
            <person name="Mohite O."/>
            <person name="Xu X."/>
            <person name="Weber T."/>
            <person name="Kovacs A.T."/>
        </authorList>
    </citation>
    <scope>NUCLEOTIDE SEQUENCE</scope>
    <source>
        <strain evidence="1">LY1</strain>
    </source>
</reference>
<sequence length="364" mass="41259">MAKFNVGDKVICIKDYTHFTQGKVYKIQNIVGKIITLLDNDIEQNDWYVEDFNKHFEIVPTKNQRITALENEVAELRPLKQEVADLKLIVHELRGRQDIDFSPLTEPSTINTVEDIIEFEGQQYRKVEREAHDGDVIVFYESSHPQITDGKPYKVFKGENIEENKLSHIADSGTEYPVDGQYVGGYYVYELIKPKPLTPNQQRAAIIEKAKKFVETNTFYNGRAMAGIGVKLKGDMVCIPEFIVNDTKRTVVVLFKWVSNARRIQSRGIAKCDPSDVFNEHIGKAIALGRALGLDVSEFEQAVQPTFAIGQIVYETEDKTYRTIAESGIYSEESMLTAIDSRSAKELSVIINDTNAIYEVSSNE</sequence>